<dbReference type="EMBL" id="FOGG01000038">
    <property type="protein sequence ID" value="SES17071.1"/>
    <property type="molecule type" value="Genomic_DNA"/>
</dbReference>
<evidence type="ECO:0000259" key="5">
    <source>
        <dbReference type="Pfam" id="PF17162"/>
    </source>
</evidence>
<dbReference type="RefSeq" id="WP_090888238.1">
    <property type="nucleotide sequence ID" value="NZ_FOGG01000038.1"/>
</dbReference>
<evidence type="ECO:0008006" key="8">
    <source>
        <dbReference type="Google" id="ProtNLM"/>
    </source>
</evidence>
<protein>
    <recommendedName>
        <fullName evidence="8">Zinc-dependent metalloprotease</fullName>
    </recommendedName>
</protein>
<dbReference type="InterPro" id="IPR033428">
    <property type="entry name" value="DUF5118"/>
</dbReference>
<dbReference type="PANTHER" id="PTHR38478">
    <property type="entry name" value="PEPTIDASE M1A AND M12B"/>
    <property type="match status" value="1"/>
</dbReference>
<proteinExistence type="predicted"/>
<evidence type="ECO:0000313" key="7">
    <source>
        <dbReference type="Proteomes" id="UP000199572"/>
    </source>
</evidence>
<feature type="signal peptide" evidence="2">
    <location>
        <begin position="1"/>
        <end position="20"/>
    </location>
</feature>
<dbReference type="InterPro" id="IPR024079">
    <property type="entry name" value="MetalloPept_cat_dom_sf"/>
</dbReference>
<dbReference type="GO" id="GO:0008237">
    <property type="term" value="F:metallopeptidase activity"/>
    <property type="evidence" value="ECO:0007669"/>
    <property type="project" value="InterPro"/>
</dbReference>
<evidence type="ECO:0000256" key="2">
    <source>
        <dbReference type="SAM" id="SignalP"/>
    </source>
</evidence>
<gene>
    <name evidence="6" type="ORF">SAMN04488023_1388</name>
</gene>
<accession>A0A1H9V6A0</accession>
<dbReference type="Proteomes" id="UP000199572">
    <property type="component" value="Unassembled WGS sequence"/>
</dbReference>
<dbReference type="Pfam" id="PF17148">
    <property type="entry name" value="DUF5117"/>
    <property type="match status" value="1"/>
</dbReference>
<feature type="chain" id="PRO_5011772428" description="Zinc-dependent metalloprotease" evidence="2">
    <location>
        <begin position="21"/>
        <end position="847"/>
    </location>
</feature>
<keyword evidence="7" id="KW-1185">Reference proteome</keyword>
<dbReference type="SUPFAM" id="SSF55486">
    <property type="entry name" value="Metalloproteases ('zincins'), catalytic domain"/>
    <property type="match status" value="1"/>
</dbReference>
<dbReference type="Gene3D" id="3.40.390.10">
    <property type="entry name" value="Collagenase (Catalytic Domain)"/>
    <property type="match status" value="1"/>
</dbReference>
<sequence length="847" mass="94882">MKKTTLMTMAVALCCLTAIGQNRPRPTSPAGAPQSSNTPPAAGPNAVNRPPSTGPKAYKQVITEKAITQKGLFNVHKVEERYFLEIPDSLLGRDILVVNRISKAAAGVRAGMTGYAGDQIGDNVIRFEKGPSQRIFLKSISFSERATDTLGMFSSVLNSSLQPIVASFDIKAFHPDSLKKTNASVIDVQDYFNGDNDIFFFDSGTKRSLSLGNALPDRSYIQEIKAFDGNVEVRTVKTYMKMPSQQPGPQQGATGPLTYELNSSMVILPKTPMKPRYFDPRVGYFATGYVDFDANPQGVKRISMITRWRLEPKPEDREKYLRGELVEPAKPIIFYIDPATPKKWVPYLIQGVNDWQAAFERAGFKNAIMAKEAPKDKNWSIDDASHNAIVYKPSDIPNASGPHVHDPRSGEIMETHVNWYHNVMSLVRSWYTIQAAAIDPRARKTTFDDQLMGQLIRFVSSHEIGHTLGLRHNYGSSSTVPVENLRNKVWLEKNGHTPSIMDYARFNYVAQPEDNITEKGIFPRIGDYDMWAIEWGYKWMPQFATPKDESAYLSKWIIDKTSSNKRLWFGTETDPSDPRSQNEDLGDNAMLASSYGIKNLKRLLPNIITWTREPNTDYSEARSIYTELVNQYGRYMGHVTKNVGGIYSSPKTVEQSGKQFMNVPAQRQREAVSFLNRELFSTPKWLINQNLIAEAGVDPVSSIRNVQGTTLARLQNPTTLMKLINAEGTSSTPTYKTQDLFKDLRTGIWSELNTHSTIDLYRRNLQKLYVENLAALMKSPAAAPTGMPQAGPRQIDPTLYDISSIARAELVSLKSAITKAIPASSGMSKYHLQDILVRINGYLKKEA</sequence>
<evidence type="ECO:0000259" key="3">
    <source>
        <dbReference type="Pfam" id="PF16313"/>
    </source>
</evidence>
<evidence type="ECO:0000256" key="1">
    <source>
        <dbReference type="SAM" id="MobiDB-lite"/>
    </source>
</evidence>
<dbReference type="CDD" id="cd04276">
    <property type="entry name" value="ZnMc_MMP_like_2"/>
    <property type="match status" value="1"/>
</dbReference>
<organism evidence="6 7">
    <name type="scientific">Pedobacter rhizosphaerae</name>
    <dbReference type="NCBI Taxonomy" id="390241"/>
    <lineage>
        <taxon>Bacteria</taxon>
        <taxon>Pseudomonadati</taxon>
        <taxon>Bacteroidota</taxon>
        <taxon>Sphingobacteriia</taxon>
        <taxon>Sphingobacteriales</taxon>
        <taxon>Sphingobacteriaceae</taxon>
        <taxon>Pedobacter</taxon>
    </lineage>
</organism>
<dbReference type="PANTHER" id="PTHR38478:SF1">
    <property type="entry name" value="ZINC DEPENDENT METALLOPROTEASE DOMAIN LIPOPROTEIN"/>
    <property type="match status" value="1"/>
</dbReference>
<dbReference type="OrthoDB" id="9776599at2"/>
<dbReference type="AlphaFoldDB" id="A0A1H9V6A0"/>
<keyword evidence="2" id="KW-0732">Signal</keyword>
<feature type="domain" description="DUF5118" evidence="5">
    <location>
        <begin position="55"/>
        <end position="103"/>
    </location>
</feature>
<dbReference type="InterPro" id="IPR034032">
    <property type="entry name" value="Zn_MMP-like_bac"/>
</dbReference>
<dbReference type="InterPro" id="IPR033413">
    <property type="entry name" value="DUF5117"/>
</dbReference>
<dbReference type="Pfam" id="PF17162">
    <property type="entry name" value="DUF5118"/>
    <property type="match status" value="1"/>
</dbReference>
<reference evidence="6 7" key="1">
    <citation type="submission" date="2016-10" db="EMBL/GenBank/DDBJ databases">
        <authorList>
            <person name="de Groot N.N."/>
        </authorList>
    </citation>
    <scope>NUCLEOTIDE SEQUENCE [LARGE SCALE GENOMIC DNA]</scope>
    <source>
        <strain evidence="6 7">DSM 18610</strain>
    </source>
</reference>
<evidence type="ECO:0000259" key="4">
    <source>
        <dbReference type="Pfam" id="PF17148"/>
    </source>
</evidence>
<feature type="domain" description="DUF5117" evidence="4">
    <location>
        <begin position="117"/>
        <end position="313"/>
    </location>
</feature>
<feature type="domain" description="EcxA zinc-binding" evidence="3">
    <location>
        <begin position="445"/>
        <end position="753"/>
    </location>
</feature>
<name>A0A1H9V6A0_9SPHI</name>
<evidence type="ECO:0000313" key="6">
    <source>
        <dbReference type="EMBL" id="SES17071.1"/>
    </source>
</evidence>
<dbReference type="Pfam" id="PF16313">
    <property type="entry name" value="DUF4953"/>
    <property type="match status" value="1"/>
</dbReference>
<dbReference type="STRING" id="390241.SAMN04488023_1388"/>
<feature type="region of interest" description="Disordered" evidence="1">
    <location>
        <begin position="22"/>
        <end position="55"/>
    </location>
</feature>
<dbReference type="InterPro" id="IPR032534">
    <property type="entry name" value="EcxA_zinc-bd"/>
</dbReference>